<dbReference type="EMBL" id="JANAVB010023800">
    <property type="protein sequence ID" value="KAJ6822882.1"/>
    <property type="molecule type" value="Genomic_DNA"/>
</dbReference>
<gene>
    <name evidence="1" type="ORF">M6B38_385570</name>
</gene>
<reference evidence="1" key="1">
    <citation type="journal article" date="2023" name="GigaByte">
        <title>Genome assembly of the bearded iris, Iris pallida Lam.</title>
        <authorList>
            <person name="Bruccoleri R.E."/>
            <person name="Oakeley E.J."/>
            <person name="Faust A.M.E."/>
            <person name="Altorfer M."/>
            <person name="Dessus-Babus S."/>
            <person name="Burckhardt D."/>
            <person name="Oertli M."/>
            <person name="Naumann U."/>
            <person name="Petersen F."/>
            <person name="Wong J."/>
        </authorList>
    </citation>
    <scope>NUCLEOTIDE SEQUENCE</scope>
    <source>
        <strain evidence="1">GSM-AAB239-AS_SAM_17_03QT</strain>
    </source>
</reference>
<proteinExistence type="predicted"/>
<dbReference type="Proteomes" id="UP001140949">
    <property type="component" value="Unassembled WGS sequence"/>
</dbReference>
<organism evidence="1 2">
    <name type="scientific">Iris pallida</name>
    <name type="common">Sweet iris</name>
    <dbReference type="NCBI Taxonomy" id="29817"/>
    <lineage>
        <taxon>Eukaryota</taxon>
        <taxon>Viridiplantae</taxon>
        <taxon>Streptophyta</taxon>
        <taxon>Embryophyta</taxon>
        <taxon>Tracheophyta</taxon>
        <taxon>Spermatophyta</taxon>
        <taxon>Magnoliopsida</taxon>
        <taxon>Liliopsida</taxon>
        <taxon>Asparagales</taxon>
        <taxon>Iridaceae</taxon>
        <taxon>Iridoideae</taxon>
        <taxon>Irideae</taxon>
        <taxon>Iris</taxon>
    </lineage>
</organism>
<reference evidence="1" key="2">
    <citation type="submission" date="2023-04" db="EMBL/GenBank/DDBJ databases">
        <authorList>
            <person name="Bruccoleri R.E."/>
            <person name="Oakeley E.J."/>
            <person name="Faust A.-M."/>
            <person name="Dessus-Babus S."/>
            <person name="Altorfer M."/>
            <person name="Burckhardt D."/>
            <person name="Oertli M."/>
            <person name="Naumann U."/>
            <person name="Petersen F."/>
            <person name="Wong J."/>
        </authorList>
    </citation>
    <scope>NUCLEOTIDE SEQUENCE</scope>
    <source>
        <strain evidence="1">GSM-AAB239-AS_SAM_17_03QT</strain>
        <tissue evidence="1">Leaf</tissue>
    </source>
</reference>
<keyword evidence="2" id="KW-1185">Reference proteome</keyword>
<protein>
    <submittedName>
        <fullName evidence="1">Uncharacterized protein</fullName>
    </submittedName>
</protein>
<comment type="caution">
    <text evidence="1">The sequence shown here is derived from an EMBL/GenBank/DDBJ whole genome shotgun (WGS) entry which is preliminary data.</text>
</comment>
<accession>A0AAX6G2Y0</accession>
<sequence>MFISTCFLSHRSSSFFPSPLLLLNSVYSSPPSRVHLLFLYPSALFLFCTTPLQSTRTSSLAPSSSRPTPTPVASLSLARLSAGISADVSILARNRAKLDEPIVLGLEESKTCCRSPPT</sequence>
<dbReference type="AlphaFoldDB" id="A0AAX6G2Y0"/>
<evidence type="ECO:0000313" key="2">
    <source>
        <dbReference type="Proteomes" id="UP001140949"/>
    </source>
</evidence>
<name>A0AAX6G2Y0_IRIPA</name>
<evidence type="ECO:0000313" key="1">
    <source>
        <dbReference type="EMBL" id="KAJ6822882.1"/>
    </source>
</evidence>